<reference evidence="1" key="1">
    <citation type="journal article" date="2020" name="BMC Genomics">
        <title>Correction to: Identification and distribution of gene clusters required for synthesis of sphingolipid metabolism inhibitors in diverse species of the filamentous fungus Fusarium.</title>
        <authorList>
            <person name="Kim H.S."/>
            <person name="Lohmar J.M."/>
            <person name="Busman M."/>
            <person name="Brown D.W."/>
            <person name="Naumann T.A."/>
            <person name="Divon H.H."/>
            <person name="Lysoe E."/>
            <person name="Uhlig S."/>
            <person name="Proctor R.H."/>
        </authorList>
    </citation>
    <scope>NUCLEOTIDE SEQUENCE</scope>
    <source>
        <strain evidence="1">NRRL 22465</strain>
    </source>
</reference>
<protein>
    <recommendedName>
        <fullName evidence="3">Wax synthase domain-containing protein</fullName>
    </recommendedName>
</protein>
<name>A0A8H4UQS9_9HYPO</name>
<organism evidence="1 2">
    <name type="scientific">Fusarium zealandicum</name>
    <dbReference type="NCBI Taxonomy" id="1053134"/>
    <lineage>
        <taxon>Eukaryota</taxon>
        <taxon>Fungi</taxon>
        <taxon>Dikarya</taxon>
        <taxon>Ascomycota</taxon>
        <taxon>Pezizomycotina</taxon>
        <taxon>Sordariomycetes</taxon>
        <taxon>Hypocreomycetidae</taxon>
        <taxon>Hypocreales</taxon>
        <taxon>Nectriaceae</taxon>
        <taxon>Fusarium</taxon>
        <taxon>Fusarium staphyleae species complex</taxon>
    </lineage>
</organism>
<dbReference type="OrthoDB" id="1077582at2759"/>
<dbReference type="EMBL" id="JABEYC010000154">
    <property type="protein sequence ID" value="KAF4981682.1"/>
    <property type="molecule type" value="Genomic_DNA"/>
</dbReference>
<reference evidence="1" key="2">
    <citation type="submission" date="2020-05" db="EMBL/GenBank/DDBJ databases">
        <authorList>
            <person name="Kim H.-S."/>
            <person name="Proctor R.H."/>
            <person name="Brown D.W."/>
        </authorList>
    </citation>
    <scope>NUCLEOTIDE SEQUENCE</scope>
    <source>
        <strain evidence="1">NRRL 22465</strain>
    </source>
</reference>
<comment type="caution">
    <text evidence="1">The sequence shown here is derived from an EMBL/GenBank/DDBJ whole genome shotgun (WGS) entry which is preliminary data.</text>
</comment>
<accession>A0A8H4UQS9</accession>
<gene>
    <name evidence="1" type="ORF">FZEAL_2569</name>
</gene>
<sequence length="283" mass="31957">MDSKILQPLLERLPFITLPLVILLAFSSPPFRGRGILFAALIIANDCLCTFSQWPPNAGATRPMRYGMAGSWTFVLPALERLLLHVPENDFWLLDKEDLANNGRPRELTWDKVRWAAHLVTTPRAVGWNFGQRRTGVSRASLTHHPVDRLRFPILKLGRAGLAYITLDTVVFAAQNTLIPTSWAWDIDTLKRIVYVETLMLISVYSTMTMQFELAALVAVVFFPGSPDVRVSIVLADSLLILPGLASSVREPFRMLYYRQRLGQILARLYPPSKPTYFCCNIA</sequence>
<evidence type="ECO:0000313" key="2">
    <source>
        <dbReference type="Proteomes" id="UP000635477"/>
    </source>
</evidence>
<proteinExistence type="predicted"/>
<keyword evidence="2" id="KW-1185">Reference proteome</keyword>
<dbReference type="AlphaFoldDB" id="A0A8H4UQS9"/>
<evidence type="ECO:0008006" key="3">
    <source>
        <dbReference type="Google" id="ProtNLM"/>
    </source>
</evidence>
<dbReference type="Proteomes" id="UP000635477">
    <property type="component" value="Unassembled WGS sequence"/>
</dbReference>
<evidence type="ECO:0000313" key="1">
    <source>
        <dbReference type="EMBL" id="KAF4981682.1"/>
    </source>
</evidence>